<name>A0A1G7Y4I1_ANETH</name>
<gene>
    <name evidence="3" type="ORF">K3F53_10425</name>
    <name evidence="4" type="ORF">SAMN04489735_1005120</name>
</gene>
<dbReference type="AlphaFoldDB" id="A0A1G7Y4I1"/>
<keyword evidence="6" id="KW-1185">Reference proteome</keyword>
<dbReference type="EMBL" id="CP080764">
    <property type="protein sequence ID" value="QYY41365.1"/>
    <property type="molecule type" value="Genomic_DNA"/>
</dbReference>
<dbReference type="SUPFAM" id="SSF55383">
    <property type="entry name" value="Copper amine oxidase, domain N"/>
    <property type="match status" value="1"/>
</dbReference>
<dbReference type="Proteomes" id="UP000198956">
    <property type="component" value="Unassembled WGS sequence"/>
</dbReference>
<organism evidence="4 5">
    <name type="scientific">Aneurinibacillus thermoaerophilus</name>
    <dbReference type="NCBI Taxonomy" id="143495"/>
    <lineage>
        <taxon>Bacteria</taxon>
        <taxon>Bacillati</taxon>
        <taxon>Bacillota</taxon>
        <taxon>Bacilli</taxon>
        <taxon>Bacillales</taxon>
        <taxon>Paenibacillaceae</taxon>
        <taxon>Aneurinibacillus group</taxon>
        <taxon>Aneurinibacillus</taxon>
    </lineage>
</organism>
<proteinExistence type="predicted"/>
<evidence type="ECO:0000313" key="6">
    <source>
        <dbReference type="Proteomes" id="UP000826616"/>
    </source>
</evidence>
<dbReference type="OrthoDB" id="1803673at2"/>
<reference evidence="4 5" key="1">
    <citation type="submission" date="2016-10" db="EMBL/GenBank/DDBJ databases">
        <authorList>
            <person name="de Groot N.N."/>
        </authorList>
    </citation>
    <scope>NUCLEOTIDE SEQUENCE [LARGE SCALE GENOMIC DNA]</scope>
    <source>
        <strain evidence="4 5">L 420-91</strain>
    </source>
</reference>
<feature type="signal peptide" evidence="1">
    <location>
        <begin position="1"/>
        <end position="24"/>
    </location>
</feature>
<reference evidence="3 6" key="2">
    <citation type="submission" date="2021-08" db="EMBL/GenBank/DDBJ databases">
        <title>Complete genome sequence of the strain Aneurinibacillus thermoaerophilus CCM 8960.</title>
        <authorList>
            <person name="Musilova J."/>
            <person name="Kourilova X."/>
            <person name="Pernicova I."/>
            <person name="Bezdicek M."/>
            <person name="Lengerova M."/>
            <person name="Obruca S."/>
            <person name="Sedlar K."/>
        </authorList>
    </citation>
    <scope>NUCLEOTIDE SEQUENCE [LARGE SCALE GENOMIC DNA]</scope>
    <source>
        <strain evidence="3 6">CCM 8960</strain>
    </source>
</reference>
<evidence type="ECO:0000259" key="2">
    <source>
        <dbReference type="Pfam" id="PF07833"/>
    </source>
</evidence>
<keyword evidence="1" id="KW-0732">Signal</keyword>
<dbReference type="Pfam" id="PF07833">
    <property type="entry name" value="Cu_amine_oxidN1"/>
    <property type="match status" value="1"/>
</dbReference>
<evidence type="ECO:0000313" key="3">
    <source>
        <dbReference type="EMBL" id="QYY41365.1"/>
    </source>
</evidence>
<feature type="chain" id="PRO_5011787091" evidence="1">
    <location>
        <begin position="25"/>
        <end position="353"/>
    </location>
</feature>
<accession>A0A1G7Y4I1</accession>
<dbReference type="Proteomes" id="UP000826616">
    <property type="component" value="Chromosome"/>
</dbReference>
<feature type="domain" description="Copper amine oxidase-like N-terminal" evidence="2">
    <location>
        <begin position="33"/>
        <end position="85"/>
    </location>
</feature>
<dbReference type="RefSeq" id="WP_057898607.1">
    <property type="nucleotide sequence ID" value="NZ_CP080764.1"/>
</dbReference>
<evidence type="ECO:0000313" key="5">
    <source>
        <dbReference type="Proteomes" id="UP000198956"/>
    </source>
</evidence>
<protein>
    <submittedName>
        <fullName evidence="4">Copper amine oxidase N-terminal domain-containing protein</fullName>
    </submittedName>
</protein>
<dbReference type="InterPro" id="IPR012854">
    <property type="entry name" value="Cu_amine_oxidase-like_N"/>
</dbReference>
<sequence>MKKAWAILSILVTMLILGSVEAYASVASPLTIQVNGSTVATPPGIHVVNGQVMVPIRWAAEQLGARSIKWDPKTRDIFIQTEDVTDKIAKLASYNRALETYEASKEAEMWPLTENAKKAWLFLQNQPLFHRDHELVLNLPDSSLKRVISITVNREYVSYAVNSAENHNGHFYIPMDWLEQLFWADVQYNKETNQLFIQAPNKAEIEQQLAAVEDALVASTPEEAMKLWGRGEQTRSGALQYAVLSPELRKKAEERVREKNWTTGGSSPWVGPITVKEEKKLSETAVEYTVTYPEITSFGSTLGTEKFIIEKLTVDGKEGWFITRLLYANPYYSIIPGETQPIEEEIKWSPLPE</sequence>
<dbReference type="EMBL" id="FNDE01000005">
    <property type="protein sequence ID" value="SDG91388.1"/>
    <property type="molecule type" value="Genomic_DNA"/>
</dbReference>
<dbReference type="GeneID" id="97141785"/>
<evidence type="ECO:0000256" key="1">
    <source>
        <dbReference type="SAM" id="SignalP"/>
    </source>
</evidence>
<dbReference type="InterPro" id="IPR036582">
    <property type="entry name" value="Mao_N_sf"/>
</dbReference>
<evidence type="ECO:0000313" key="4">
    <source>
        <dbReference type="EMBL" id="SDG91388.1"/>
    </source>
</evidence>